<sequence length="225" mass="24216">MSPGNFEHFSPLDFAQICNIPISYSRSPKSHSAAKAHSDRASPYHRHDKSRHLNSSKTKAYFPLTTTTLGPQATMANHYWPSEDAAINAANAMLYQFIINNCEQPFAEFSKLFKAECERVSDLPEFDGVFQFVDNECFDEYTRESFGRGREDQLEQKVGDLGEMLATLGMTEPTPGNSGAPGAIDTDALAAALQRLAIAKANAGAENGGGNGGDCGNGGNTNGGQ</sequence>
<gene>
    <name evidence="2" type="ORF">K402DRAFT_33327</name>
</gene>
<organism evidence="2 3">
    <name type="scientific">Aulographum hederae CBS 113979</name>
    <dbReference type="NCBI Taxonomy" id="1176131"/>
    <lineage>
        <taxon>Eukaryota</taxon>
        <taxon>Fungi</taxon>
        <taxon>Dikarya</taxon>
        <taxon>Ascomycota</taxon>
        <taxon>Pezizomycotina</taxon>
        <taxon>Dothideomycetes</taxon>
        <taxon>Pleosporomycetidae</taxon>
        <taxon>Aulographales</taxon>
        <taxon>Aulographaceae</taxon>
    </lineage>
</organism>
<evidence type="ECO:0000313" key="2">
    <source>
        <dbReference type="EMBL" id="KAF1988334.1"/>
    </source>
</evidence>
<reference evidence="2" key="1">
    <citation type="journal article" date="2020" name="Stud. Mycol.">
        <title>101 Dothideomycetes genomes: a test case for predicting lifestyles and emergence of pathogens.</title>
        <authorList>
            <person name="Haridas S."/>
            <person name="Albert R."/>
            <person name="Binder M."/>
            <person name="Bloem J."/>
            <person name="Labutti K."/>
            <person name="Salamov A."/>
            <person name="Andreopoulos B."/>
            <person name="Baker S."/>
            <person name="Barry K."/>
            <person name="Bills G."/>
            <person name="Bluhm B."/>
            <person name="Cannon C."/>
            <person name="Castanera R."/>
            <person name="Culley D."/>
            <person name="Daum C."/>
            <person name="Ezra D."/>
            <person name="Gonzalez J."/>
            <person name="Henrissat B."/>
            <person name="Kuo A."/>
            <person name="Liang C."/>
            <person name="Lipzen A."/>
            <person name="Lutzoni F."/>
            <person name="Magnuson J."/>
            <person name="Mondo S."/>
            <person name="Nolan M."/>
            <person name="Ohm R."/>
            <person name="Pangilinan J."/>
            <person name="Park H.-J."/>
            <person name="Ramirez L."/>
            <person name="Alfaro M."/>
            <person name="Sun H."/>
            <person name="Tritt A."/>
            <person name="Yoshinaga Y."/>
            <person name="Zwiers L.-H."/>
            <person name="Turgeon B."/>
            <person name="Goodwin S."/>
            <person name="Spatafora J."/>
            <person name="Crous P."/>
            <person name="Grigoriev I."/>
        </authorList>
    </citation>
    <scope>NUCLEOTIDE SEQUENCE</scope>
    <source>
        <strain evidence="2">CBS 113979</strain>
    </source>
</reference>
<dbReference type="AlphaFoldDB" id="A0A6G1H5J0"/>
<name>A0A6G1H5J0_9PEZI</name>
<dbReference type="Proteomes" id="UP000800041">
    <property type="component" value="Unassembled WGS sequence"/>
</dbReference>
<evidence type="ECO:0000256" key="1">
    <source>
        <dbReference type="SAM" id="MobiDB-lite"/>
    </source>
</evidence>
<feature type="compositionally biased region" description="Basic residues" evidence="1">
    <location>
        <begin position="43"/>
        <end position="52"/>
    </location>
</feature>
<dbReference type="EMBL" id="ML977149">
    <property type="protein sequence ID" value="KAF1988334.1"/>
    <property type="molecule type" value="Genomic_DNA"/>
</dbReference>
<evidence type="ECO:0000313" key="3">
    <source>
        <dbReference type="Proteomes" id="UP000800041"/>
    </source>
</evidence>
<proteinExistence type="predicted"/>
<keyword evidence="3" id="KW-1185">Reference proteome</keyword>
<accession>A0A6G1H5J0</accession>
<feature type="region of interest" description="Disordered" evidence="1">
    <location>
        <begin position="27"/>
        <end position="52"/>
    </location>
</feature>
<protein>
    <submittedName>
        <fullName evidence="2">Uncharacterized protein</fullName>
    </submittedName>
</protein>